<feature type="transmembrane region" description="Helical" evidence="6">
    <location>
        <begin position="46"/>
        <end position="67"/>
    </location>
</feature>
<feature type="transmembrane region" description="Helical" evidence="6">
    <location>
        <begin position="130"/>
        <end position="153"/>
    </location>
</feature>
<evidence type="ECO:0000256" key="2">
    <source>
        <dbReference type="ARBA" id="ARBA00022475"/>
    </source>
</evidence>
<evidence type="ECO:0000256" key="1">
    <source>
        <dbReference type="ARBA" id="ARBA00004651"/>
    </source>
</evidence>
<dbReference type="InterPro" id="IPR036259">
    <property type="entry name" value="MFS_trans_sf"/>
</dbReference>
<name>A0A366D3P0_9GAMM</name>
<dbReference type="InterPro" id="IPR050189">
    <property type="entry name" value="MFS_Efflux_Transporters"/>
</dbReference>
<reference evidence="7 8" key="1">
    <citation type="submission" date="2018-06" db="EMBL/GenBank/DDBJ databases">
        <title>Genomic Encyclopedia of Type Strains, Phase III (KMG-III): the genomes of soil and plant-associated and newly described type strains.</title>
        <authorList>
            <person name="Whitman W."/>
        </authorList>
    </citation>
    <scope>NUCLEOTIDE SEQUENCE [LARGE SCALE GENOMIC DNA]</scope>
    <source>
        <strain evidence="7 8">CECT 7732</strain>
    </source>
</reference>
<feature type="transmembrane region" description="Helical" evidence="6">
    <location>
        <begin position="325"/>
        <end position="347"/>
    </location>
</feature>
<dbReference type="PANTHER" id="PTHR43124:SF10">
    <property type="entry name" value="PURINE EFFLUX PUMP PBUE"/>
    <property type="match status" value="1"/>
</dbReference>
<dbReference type="InterPro" id="IPR011701">
    <property type="entry name" value="MFS"/>
</dbReference>
<protein>
    <submittedName>
        <fullName evidence="7">Putative MFS family arabinose efflux permease</fullName>
    </submittedName>
</protein>
<proteinExistence type="predicted"/>
<accession>A0A366D3P0</accession>
<dbReference type="OrthoDB" id="8229750at2"/>
<keyword evidence="3 6" id="KW-0812">Transmembrane</keyword>
<feature type="transmembrane region" description="Helical" evidence="6">
    <location>
        <begin position="292"/>
        <end position="313"/>
    </location>
</feature>
<gene>
    <name evidence="7" type="ORF">DFP76_103338</name>
</gene>
<dbReference type="SUPFAM" id="SSF103473">
    <property type="entry name" value="MFS general substrate transporter"/>
    <property type="match status" value="1"/>
</dbReference>
<feature type="transmembrane region" description="Helical" evidence="6">
    <location>
        <begin position="240"/>
        <end position="260"/>
    </location>
</feature>
<evidence type="ECO:0000256" key="3">
    <source>
        <dbReference type="ARBA" id="ARBA00022692"/>
    </source>
</evidence>
<dbReference type="AlphaFoldDB" id="A0A366D3P0"/>
<dbReference type="PANTHER" id="PTHR43124">
    <property type="entry name" value="PURINE EFFLUX PUMP PBUE"/>
    <property type="match status" value="1"/>
</dbReference>
<comment type="subcellular location">
    <subcellularLocation>
        <location evidence="1">Cell membrane</location>
        <topology evidence="1">Multi-pass membrane protein</topology>
    </subcellularLocation>
</comment>
<feature type="transmembrane region" description="Helical" evidence="6">
    <location>
        <begin position="159"/>
        <end position="180"/>
    </location>
</feature>
<evidence type="ECO:0000256" key="6">
    <source>
        <dbReference type="SAM" id="Phobius"/>
    </source>
</evidence>
<feature type="transmembrane region" description="Helical" evidence="6">
    <location>
        <begin position="269"/>
        <end position="286"/>
    </location>
</feature>
<feature type="transmembrane region" description="Helical" evidence="6">
    <location>
        <begin position="353"/>
        <end position="375"/>
    </location>
</feature>
<evidence type="ECO:0000256" key="4">
    <source>
        <dbReference type="ARBA" id="ARBA00022989"/>
    </source>
</evidence>
<feature type="transmembrane region" description="Helical" evidence="6">
    <location>
        <begin position="21"/>
        <end position="40"/>
    </location>
</feature>
<dbReference type="EMBL" id="QNRF01000003">
    <property type="protein sequence ID" value="RBO84064.1"/>
    <property type="molecule type" value="Genomic_DNA"/>
</dbReference>
<evidence type="ECO:0000256" key="5">
    <source>
        <dbReference type="ARBA" id="ARBA00023136"/>
    </source>
</evidence>
<dbReference type="Gene3D" id="1.20.1250.20">
    <property type="entry name" value="MFS general substrate transporter like domains"/>
    <property type="match status" value="2"/>
</dbReference>
<evidence type="ECO:0000313" key="7">
    <source>
        <dbReference type="EMBL" id="RBO84064.1"/>
    </source>
</evidence>
<keyword evidence="4 6" id="KW-1133">Transmembrane helix</keyword>
<comment type="caution">
    <text evidence="7">The sequence shown here is derived from an EMBL/GenBank/DDBJ whole genome shotgun (WGS) entry which is preliminary data.</text>
</comment>
<organism evidence="7 8">
    <name type="scientific">Marinomonas aquiplantarum</name>
    <dbReference type="NCBI Taxonomy" id="491951"/>
    <lineage>
        <taxon>Bacteria</taxon>
        <taxon>Pseudomonadati</taxon>
        <taxon>Pseudomonadota</taxon>
        <taxon>Gammaproteobacteria</taxon>
        <taxon>Oceanospirillales</taxon>
        <taxon>Oceanospirillaceae</taxon>
        <taxon>Marinomonas</taxon>
    </lineage>
</organism>
<feature type="transmembrane region" description="Helical" evidence="6">
    <location>
        <begin position="201"/>
        <end position="220"/>
    </location>
</feature>
<dbReference type="Pfam" id="PF07690">
    <property type="entry name" value="MFS_1"/>
    <property type="match status" value="1"/>
</dbReference>
<keyword evidence="2" id="KW-1003">Cell membrane</keyword>
<feature type="transmembrane region" description="Helical" evidence="6">
    <location>
        <begin position="96"/>
        <end position="118"/>
    </location>
</feature>
<keyword evidence="5 6" id="KW-0472">Membrane</keyword>
<dbReference type="Proteomes" id="UP000252086">
    <property type="component" value="Unassembled WGS sequence"/>
</dbReference>
<evidence type="ECO:0000313" key="8">
    <source>
        <dbReference type="Proteomes" id="UP000252086"/>
    </source>
</evidence>
<keyword evidence="8" id="KW-1185">Reference proteome</keyword>
<dbReference type="RefSeq" id="WP_113874031.1">
    <property type="nucleotide sequence ID" value="NZ_QNRF01000003.1"/>
</dbReference>
<dbReference type="GO" id="GO:0022857">
    <property type="term" value="F:transmembrane transporter activity"/>
    <property type="evidence" value="ECO:0007669"/>
    <property type="project" value="InterPro"/>
</dbReference>
<dbReference type="GO" id="GO:0005886">
    <property type="term" value="C:plasma membrane"/>
    <property type="evidence" value="ECO:0007669"/>
    <property type="project" value="UniProtKB-SubCell"/>
</dbReference>
<sequence length="388" mass="41188">MSQRFGLKGNVAIMASNCAGMLDLVALPLWIGVLVAAYHYDAQQAGALVTLFLIGAVCASLSIAPRFKKMNHKLVTTVGYLAAGGCFFIASQTSSFLHLAILHLIAGACASSALSMTHGTVARAENPHRLYAMTGFASGLLGLAFMAVTPNIIQLKGGHSLFIIFAGVMVLAALICALAFPRVNFDKQELEKSETLTHKKIPTNVWYGMIGISLMVVTQAMTFSFMERVANERGFSAKEITFILVALSLFNLFATVMAGISEKRISTRLVLFLGPVIQVILANIIMNSSSLVLFGAASIVFVSLIMFTHTFVFGLLAKLDTSGRALAATPAVLMIGAAIGPVLGGTIVKLAGYHGIGIAALCFGSLSVFCFMRVFHQAPLMVKSEPTV</sequence>
<feature type="transmembrane region" description="Helical" evidence="6">
    <location>
        <begin position="74"/>
        <end position="90"/>
    </location>
</feature>